<dbReference type="PANTHER" id="PTHR10612:SF34">
    <property type="entry name" value="APOLIPOPROTEIN D"/>
    <property type="match status" value="1"/>
</dbReference>
<dbReference type="Proteomes" id="UP000237718">
    <property type="component" value="Unassembled WGS sequence"/>
</dbReference>
<dbReference type="SUPFAM" id="SSF50814">
    <property type="entry name" value="Lipocalins"/>
    <property type="match status" value="1"/>
</dbReference>
<evidence type="ECO:0000256" key="2">
    <source>
        <dbReference type="PIRNR" id="PIRNR036893"/>
    </source>
</evidence>
<dbReference type="InterPro" id="IPR047202">
    <property type="entry name" value="Lipocalin_Blc-like_dom"/>
</dbReference>
<comment type="subcellular location">
    <subcellularLocation>
        <location evidence="2">Cell outer membrane</location>
    </subcellularLocation>
</comment>
<dbReference type="InterPro" id="IPR012674">
    <property type="entry name" value="Calycin"/>
</dbReference>
<dbReference type="InterPro" id="IPR022272">
    <property type="entry name" value="Lipocalin_CS"/>
</dbReference>
<dbReference type="InterPro" id="IPR022271">
    <property type="entry name" value="Lipocalin_ApoD"/>
</dbReference>
<keyword evidence="2" id="KW-0446">Lipid-binding</keyword>
<dbReference type="PRINTS" id="PR01171">
    <property type="entry name" value="BCTLIPOCALIN"/>
</dbReference>
<dbReference type="GO" id="GO:0006950">
    <property type="term" value="P:response to stress"/>
    <property type="evidence" value="ECO:0007669"/>
    <property type="project" value="UniProtKB-ARBA"/>
</dbReference>
<dbReference type="PIRSF" id="PIRSF036893">
    <property type="entry name" value="Lipocalin_ApoD"/>
    <property type="match status" value="1"/>
</dbReference>
<dbReference type="InterPro" id="IPR002446">
    <property type="entry name" value="Lipocalin_bac"/>
</dbReference>
<feature type="domain" description="Lipocalin/cytosolic fatty-acid binding" evidence="3">
    <location>
        <begin position="42"/>
        <end position="186"/>
    </location>
</feature>
<gene>
    <name evidence="4" type="ORF">CLV89_101688</name>
</gene>
<comment type="subunit">
    <text evidence="2">Homodimer.</text>
</comment>
<keyword evidence="2" id="KW-0472">Membrane</keyword>
<protein>
    <recommendedName>
        <fullName evidence="2">Outer membrane lipoprotein Blc</fullName>
    </recommendedName>
</protein>
<evidence type="ECO:0000259" key="3">
    <source>
        <dbReference type="Pfam" id="PF08212"/>
    </source>
</evidence>
<dbReference type="RefSeq" id="WP_106162193.1">
    <property type="nucleotide sequence ID" value="NZ_PVUF01000001.1"/>
</dbReference>
<dbReference type="OrthoDB" id="594739at2"/>
<evidence type="ECO:0000313" key="5">
    <source>
        <dbReference type="Proteomes" id="UP000237718"/>
    </source>
</evidence>
<dbReference type="PANTHER" id="PTHR10612">
    <property type="entry name" value="APOLIPOPROTEIN D"/>
    <property type="match status" value="1"/>
</dbReference>
<feature type="chain" id="PRO_5015377414" description="Outer membrane lipoprotein Blc" evidence="2">
    <location>
        <begin position="27"/>
        <end position="187"/>
    </location>
</feature>
<accession>A0A2T1APD3</accession>
<evidence type="ECO:0000256" key="1">
    <source>
        <dbReference type="ARBA" id="ARBA00006889"/>
    </source>
</evidence>
<comment type="caution">
    <text evidence="4">The sequence shown here is derived from an EMBL/GenBank/DDBJ whole genome shotgun (WGS) entry which is preliminary data.</text>
</comment>
<keyword evidence="2 4" id="KW-0449">Lipoprotein</keyword>
<evidence type="ECO:0000313" key="4">
    <source>
        <dbReference type="EMBL" id="PRZ50465.1"/>
    </source>
</evidence>
<sequence length="187" mass="20754">MNIRHQIRTLLATACCLTVVSTAAVADGYRDTSVVMTVEEDLDLSQYLGTWYEIARFPNNFEMGCEGVTAQYSARDDDRIDVVNRCYREGLNGPLDTAEGVARVAGPGRLEVNFVSWLRLLPFTWGDYWVLDVDAEYEVAVVGTPNGKQGWILARAPEISADKLTEAKSVLRKNGYDIGALEMVPQN</sequence>
<dbReference type="GO" id="GO:0008289">
    <property type="term" value="F:lipid binding"/>
    <property type="evidence" value="ECO:0007669"/>
    <property type="project" value="UniProtKB-UniRule"/>
</dbReference>
<dbReference type="Pfam" id="PF08212">
    <property type="entry name" value="Lipocalin_2"/>
    <property type="match status" value="1"/>
</dbReference>
<dbReference type="Gene3D" id="2.40.128.20">
    <property type="match status" value="1"/>
</dbReference>
<keyword evidence="2" id="KW-0732">Signal</keyword>
<organism evidence="4 5">
    <name type="scientific">Tritonibacter scottomollicae</name>
    <name type="common">Epibacterium scottomollicae</name>
    <dbReference type="NCBI Taxonomy" id="483013"/>
    <lineage>
        <taxon>Bacteria</taxon>
        <taxon>Pseudomonadati</taxon>
        <taxon>Pseudomonadota</taxon>
        <taxon>Alphaproteobacteria</taxon>
        <taxon>Rhodobacterales</taxon>
        <taxon>Paracoccaceae</taxon>
        <taxon>Tritonibacter</taxon>
    </lineage>
</organism>
<feature type="signal peptide" evidence="2">
    <location>
        <begin position="1"/>
        <end position="26"/>
    </location>
</feature>
<comment type="similarity">
    <text evidence="1 2">Belongs to the calycin superfamily. Lipocalin family.</text>
</comment>
<keyword evidence="2" id="KW-0998">Cell outer membrane</keyword>
<reference evidence="4 5" key="1">
    <citation type="submission" date="2018-03" db="EMBL/GenBank/DDBJ databases">
        <title>Genomic Encyclopedia of Archaeal and Bacterial Type Strains, Phase II (KMG-II): from individual species to whole genera.</title>
        <authorList>
            <person name="Goeker M."/>
        </authorList>
    </citation>
    <scope>NUCLEOTIDE SEQUENCE [LARGE SCALE GENOMIC DNA]</scope>
    <source>
        <strain evidence="4 5">DSM 25328</strain>
    </source>
</reference>
<comment type="function">
    <text evidence="2">Involved in the storage or transport of lipids necessary for membrane maintenance under stressful conditions. Displays a binding preference for lysophospholipids.</text>
</comment>
<dbReference type="EMBL" id="PVUF01000001">
    <property type="protein sequence ID" value="PRZ50465.1"/>
    <property type="molecule type" value="Genomic_DNA"/>
</dbReference>
<dbReference type="InterPro" id="IPR000566">
    <property type="entry name" value="Lipocln_cytosolic_FA-bd_dom"/>
</dbReference>
<dbReference type="CDD" id="cd19438">
    <property type="entry name" value="lipocalin_Blc-like"/>
    <property type="match status" value="1"/>
</dbReference>
<proteinExistence type="inferred from homology"/>
<dbReference type="AlphaFoldDB" id="A0A2T1APD3"/>
<name>A0A2T1APD3_TRISK</name>
<dbReference type="PROSITE" id="PS00213">
    <property type="entry name" value="LIPOCALIN"/>
    <property type="match status" value="1"/>
</dbReference>
<dbReference type="GO" id="GO:0009279">
    <property type="term" value="C:cell outer membrane"/>
    <property type="evidence" value="ECO:0007669"/>
    <property type="project" value="UniProtKB-SubCell"/>
</dbReference>